<dbReference type="RefSeq" id="WP_165326819.1">
    <property type="nucleotide sequence ID" value="NZ_CP049109.1"/>
</dbReference>
<name>A0A6G6Y519_9SPHN</name>
<evidence type="ECO:0000313" key="3">
    <source>
        <dbReference type="Proteomes" id="UP000501568"/>
    </source>
</evidence>
<dbReference type="Proteomes" id="UP000501568">
    <property type="component" value="Chromosome"/>
</dbReference>
<evidence type="ECO:0000313" key="2">
    <source>
        <dbReference type="EMBL" id="QIG79818.1"/>
    </source>
</evidence>
<evidence type="ECO:0000256" key="1">
    <source>
        <dbReference type="SAM" id="SignalP"/>
    </source>
</evidence>
<sequence length="308" mass="34222">MRYRLVGAALGLAMLTASGIAVATVSAGGDPCRDRFDARACPDAQILPHSNSRELMLHEVRGFTPEQLALARDEILVRHGQVTEDPVFTGRNWYAPVGDIALSRLSPVETTNYAFLHELAQSELSPESAQWALAWGNGDWRARVTNSAGATGTLYGSDHRLRYVPDEDGEGWLYLPRDAEVYFFDTKAGWGTIEPDWRAPWLLPADVIDQLDVVMREQRRVPMAGAQAMCTHIQNRDRSAGYRLDGEYCATGDGIPLHWLVRGVHDLEGQEEMLDYQFDIRALSFERGAQSESLFVPPAGIAPWVRPG</sequence>
<dbReference type="InterPro" id="IPR038434">
    <property type="entry name" value="YARHG_sf"/>
</dbReference>
<reference evidence="2 3" key="1">
    <citation type="submission" date="2020-02" db="EMBL/GenBank/DDBJ databases">
        <authorList>
            <person name="Zheng R.K."/>
            <person name="Sun C.M."/>
        </authorList>
    </citation>
    <scope>NUCLEOTIDE SEQUENCE [LARGE SCALE GENOMIC DNA]</scope>
    <source>
        <strain evidence="3">zrk23</strain>
    </source>
</reference>
<feature type="chain" id="PRO_5026249379" evidence="1">
    <location>
        <begin position="24"/>
        <end position="308"/>
    </location>
</feature>
<dbReference type="Gene3D" id="1.20.58.1690">
    <property type="match status" value="1"/>
</dbReference>
<proteinExistence type="predicted"/>
<keyword evidence="3" id="KW-1185">Reference proteome</keyword>
<dbReference type="KEGG" id="spzr:G5C33_08490"/>
<keyword evidence="1" id="KW-0732">Signal</keyword>
<feature type="signal peptide" evidence="1">
    <location>
        <begin position="1"/>
        <end position="23"/>
    </location>
</feature>
<protein>
    <submittedName>
        <fullName evidence="2">Uncharacterized protein</fullName>
    </submittedName>
</protein>
<gene>
    <name evidence="2" type="ORF">G5C33_08490</name>
</gene>
<organism evidence="2 3">
    <name type="scientific">Stakelama tenebrarum</name>
    <dbReference type="NCBI Taxonomy" id="2711215"/>
    <lineage>
        <taxon>Bacteria</taxon>
        <taxon>Pseudomonadati</taxon>
        <taxon>Pseudomonadota</taxon>
        <taxon>Alphaproteobacteria</taxon>
        <taxon>Sphingomonadales</taxon>
        <taxon>Sphingomonadaceae</taxon>
        <taxon>Stakelama</taxon>
    </lineage>
</organism>
<dbReference type="AlphaFoldDB" id="A0A6G6Y519"/>
<accession>A0A6G6Y519</accession>
<dbReference type="EMBL" id="CP049109">
    <property type="protein sequence ID" value="QIG79818.1"/>
    <property type="molecule type" value="Genomic_DNA"/>
</dbReference>